<dbReference type="InterPro" id="IPR001647">
    <property type="entry name" value="HTH_TetR"/>
</dbReference>
<dbReference type="PRINTS" id="PR00455">
    <property type="entry name" value="HTHTETR"/>
</dbReference>
<dbReference type="Proteomes" id="UP000198797">
    <property type="component" value="Unassembled WGS sequence"/>
</dbReference>
<dbReference type="PANTHER" id="PTHR30055:SF234">
    <property type="entry name" value="HTH-TYPE TRANSCRIPTIONAL REGULATOR BETI"/>
    <property type="match status" value="1"/>
</dbReference>
<sequence>MTTTLRADAARNRERVLATARAVAAEGDLSLPLNEIARRAGVGVGTVYRHFPTRRALLEALAADAFATLLDQARAATRGDDPWDGVELLLRAFLRGQLDDPALAEVLSTSAEEDAIAQTTAGREELGALAAIVLARATRAGRLRPGLTLDDLQHLVCGTAFAARLADAPDRRVELYLTVLLAGLRAPDPTGAARPAD</sequence>
<evidence type="ECO:0000259" key="5">
    <source>
        <dbReference type="PROSITE" id="PS50977"/>
    </source>
</evidence>
<dbReference type="EMBL" id="FMCU01000020">
    <property type="protein sequence ID" value="SCF46869.1"/>
    <property type="molecule type" value="Genomic_DNA"/>
</dbReference>
<dbReference type="InterPro" id="IPR050109">
    <property type="entry name" value="HTH-type_TetR-like_transc_reg"/>
</dbReference>
<dbReference type="STRING" id="121616.GA0070216_12090"/>
<dbReference type="SUPFAM" id="SSF48498">
    <property type="entry name" value="Tetracyclin repressor-like, C-terminal domain"/>
    <property type="match status" value="1"/>
</dbReference>
<organism evidence="6 7">
    <name type="scientific">Micromonospora matsumotoense</name>
    <dbReference type="NCBI Taxonomy" id="121616"/>
    <lineage>
        <taxon>Bacteria</taxon>
        <taxon>Bacillati</taxon>
        <taxon>Actinomycetota</taxon>
        <taxon>Actinomycetes</taxon>
        <taxon>Micromonosporales</taxon>
        <taxon>Micromonosporaceae</taxon>
        <taxon>Micromonospora</taxon>
    </lineage>
</organism>
<accession>A0A1C5ANQ6</accession>
<keyword evidence="1" id="KW-0805">Transcription regulation</keyword>
<keyword evidence="3" id="KW-0804">Transcription</keyword>
<dbReference type="Pfam" id="PF21597">
    <property type="entry name" value="TetR_C_43"/>
    <property type="match status" value="1"/>
</dbReference>
<dbReference type="SUPFAM" id="SSF46689">
    <property type="entry name" value="Homeodomain-like"/>
    <property type="match status" value="1"/>
</dbReference>
<dbReference type="AlphaFoldDB" id="A0A1C5ANQ6"/>
<dbReference type="InterPro" id="IPR049445">
    <property type="entry name" value="TetR_SbtR-like_C"/>
</dbReference>
<evidence type="ECO:0000313" key="6">
    <source>
        <dbReference type="EMBL" id="SCF46869.1"/>
    </source>
</evidence>
<evidence type="ECO:0000313" key="7">
    <source>
        <dbReference type="Proteomes" id="UP000198797"/>
    </source>
</evidence>
<dbReference type="PROSITE" id="PS50977">
    <property type="entry name" value="HTH_TETR_2"/>
    <property type="match status" value="1"/>
</dbReference>
<keyword evidence="7" id="KW-1185">Reference proteome</keyword>
<dbReference type="GO" id="GO:0000976">
    <property type="term" value="F:transcription cis-regulatory region binding"/>
    <property type="evidence" value="ECO:0007669"/>
    <property type="project" value="TreeGrafter"/>
</dbReference>
<dbReference type="InterPro" id="IPR036271">
    <property type="entry name" value="Tet_transcr_reg_TetR-rel_C_sf"/>
</dbReference>
<protein>
    <submittedName>
        <fullName evidence="6">Transcriptional regulator, TetR family</fullName>
    </submittedName>
</protein>
<evidence type="ECO:0000256" key="2">
    <source>
        <dbReference type="ARBA" id="ARBA00023125"/>
    </source>
</evidence>
<dbReference type="RefSeq" id="WP_091252417.1">
    <property type="nucleotide sequence ID" value="NZ_FMCU01000020.1"/>
</dbReference>
<evidence type="ECO:0000256" key="3">
    <source>
        <dbReference type="ARBA" id="ARBA00023163"/>
    </source>
</evidence>
<dbReference type="OrthoDB" id="9795011at2"/>
<reference evidence="7" key="1">
    <citation type="submission" date="2016-06" db="EMBL/GenBank/DDBJ databases">
        <authorList>
            <person name="Varghese N."/>
            <person name="Submissions Spin"/>
        </authorList>
    </citation>
    <scope>NUCLEOTIDE SEQUENCE [LARGE SCALE GENOMIC DNA]</scope>
    <source>
        <strain evidence="7">DSM 44100</strain>
    </source>
</reference>
<dbReference type="PANTHER" id="PTHR30055">
    <property type="entry name" value="HTH-TYPE TRANSCRIPTIONAL REGULATOR RUTR"/>
    <property type="match status" value="1"/>
</dbReference>
<evidence type="ECO:0000256" key="4">
    <source>
        <dbReference type="PROSITE-ProRule" id="PRU00335"/>
    </source>
</evidence>
<gene>
    <name evidence="6" type="ORF">GA0070216_12090</name>
</gene>
<dbReference type="GO" id="GO:0003700">
    <property type="term" value="F:DNA-binding transcription factor activity"/>
    <property type="evidence" value="ECO:0007669"/>
    <property type="project" value="TreeGrafter"/>
</dbReference>
<keyword evidence="2 4" id="KW-0238">DNA-binding</keyword>
<evidence type="ECO:0000256" key="1">
    <source>
        <dbReference type="ARBA" id="ARBA00023015"/>
    </source>
</evidence>
<dbReference type="InterPro" id="IPR009057">
    <property type="entry name" value="Homeodomain-like_sf"/>
</dbReference>
<name>A0A1C5ANQ6_9ACTN</name>
<dbReference type="Pfam" id="PF00440">
    <property type="entry name" value="TetR_N"/>
    <property type="match status" value="1"/>
</dbReference>
<feature type="domain" description="HTH tetR-type" evidence="5">
    <location>
        <begin position="10"/>
        <end position="69"/>
    </location>
</feature>
<proteinExistence type="predicted"/>
<dbReference type="Gene3D" id="1.10.357.10">
    <property type="entry name" value="Tetracycline Repressor, domain 2"/>
    <property type="match status" value="1"/>
</dbReference>
<feature type="DNA-binding region" description="H-T-H motif" evidence="4">
    <location>
        <begin position="32"/>
        <end position="51"/>
    </location>
</feature>